<dbReference type="InterPro" id="IPR011598">
    <property type="entry name" value="bHLH_dom"/>
</dbReference>
<evidence type="ECO:0000256" key="6">
    <source>
        <dbReference type="RuleBase" id="RU369104"/>
    </source>
</evidence>
<evidence type="ECO:0000256" key="4">
    <source>
        <dbReference type="ARBA" id="ARBA00023163"/>
    </source>
</evidence>
<evidence type="ECO:0000256" key="8">
    <source>
        <dbReference type="SAM" id="MobiDB-lite"/>
    </source>
</evidence>
<keyword evidence="11" id="KW-1185">Reference proteome</keyword>
<comment type="subcellular location">
    <subcellularLocation>
        <location evidence="1 6">Nucleus</location>
    </subcellularLocation>
</comment>
<keyword evidence="7" id="KW-0175">Coiled coil</keyword>
<comment type="caution">
    <text evidence="10">The sequence shown here is derived from an EMBL/GenBank/DDBJ whole genome shotgun (WGS) entry which is preliminary data.</text>
</comment>
<organism evidence="10 11">
    <name type="scientific">Arabidopsis suecica</name>
    <name type="common">Swedish thale-cress</name>
    <name type="synonym">Cardaminopsis suecica</name>
    <dbReference type="NCBI Taxonomy" id="45249"/>
    <lineage>
        <taxon>Eukaryota</taxon>
        <taxon>Viridiplantae</taxon>
        <taxon>Streptophyta</taxon>
        <taxon>Embryophyta</taxon>
        <taxon>Tracheophyta</taxon>
        <taxon>Spermatophyta</taxon>
        <taxon>Magnoliopsida</taxon>
        <taxon>eudicotyledons</taxon>
        <taxon>Gunneridae</taxon>
        <taxon>Pentapetalae</taxon>
        <taxon>rosids</taxon>
        <taxon>malvids</taxon>
        <taxon>Brassicales</taxon>
        <taxon>Brassicaceae</taxon>
        <taxon>Camelineae</taxon>
        <taxon>Arabidopsis</taxon>
    </lineage>
</organism>
<proteinExistence type="predicted"/>
<dbReference type="Pfam" id="PF14215">
    <property type="entry name" value="bHLH-MYC_N"/>
    <property type="match status" value="1"/>
</dbReference>
<evidence type="ECO:0000313" key="11">
    <source>
        <dbReference type="Proteomes" id="UP000694251"/>
    </source>
</evidence>
<evidence type="ECO:0000256" key="1">
    <source>
        <dbReference type="ARBA" id="ARBA00004123"/>
    </source>
</evidence>
<dbReference type="PROSITE" id="PS50888">
    <property type="entry name" value="BHLH"/>
    <property type="match status" value="1"/>
</dbReference>
<feature type="region of interest" description="Disordered" evidence="8">
    <location>
        <begin position="366"/>
        <end position="387"/>
    </location>
</feature>
<name>A0A8T1XNP2_ARASU</name>
<gene>
    <name evidence="10" type="ORF">ISN44_As13g001130</name>
</gene>
<dbReference type="GO" id="GO:0046983">
    <property type="term" value="F:protein dimerization activity"/>
    <property type="evidence" value="ECO:0007669"/>
    <property type="project" value="InterPro"/>
</dbReference>
<evidence type="ECO:0000313" key="10">
    <source>
        <dbReference type="EMBL" id="KAG7536150.1"/>
    </source>
</evidence>
<dbReference type="SMART" id="SM00353">
    <property type="entry name" value="HLH"/>
    <property type="match status" value="1"/>
</dbReference>
<dbReference type="GO" id="GO:0005634">
    <property type="term" value="C:nucleus"/>
    <property type="evidence" value="ECO:0007669"/>
    <property type="project" value="UniProtKB-SubCell"/>
</dbReference>
<keyword evidence="2 6" id="KW-0805">Transcription regulation</keyword>
<keyword evidence="5 6" id="KW-0539">Nucleus</keyword>
<feature type="coiled-coil region" evidence="7">
    <location>
        <begin position="425"/>
        <end position="459"/>
    </location>
</feature>
<dbReference type="GO" id="GO:0003700">
    <property type="term" value="F:DNA-binding transcription factor activity"/>
    <property type="evidence" value="ECO:0007669"/>
    <property type="project" value="InterPro"/>
</dbReference>
<evidence type="ECO:0000256" key="2">
    <source>
        <dbReference type="ARBA" id="ARBA00023015"/>
    </source>
</evidence>
<feature type="domain" description="BHLH" evidence="9">
    <location>
        <begin position="386"/>
        <end position="435"/>
    </location>
</feature>
<protein>
    <recommendedName>
        <fullName evidence="6">Transcription factor</fullName>
        <shortName evidence="6">bHLH transcription factor</shortName>
    </recommendedName>
    <alternativeName>
        <fullName evidence="6">Basic helix-loop-helix protein</fullName>
    </alternativeName>
</protein>
<sequence length="556" mass="62349">MYVLFPCTRVKQNKRVHSLLALFRYKYTTRETTYNTPATMINSDDNLSMIEALFTSDLSPLPPANLSLETTLPKRLHAVLNGSNEPWTYAIFWKPSYYDISGESVLKWSDGVYGGDEEKTRGRLRRKKTIPSSPAERERRSNVLRELNSMISGEAFPVVEDEYVNKDDDVEAEVTDMEWFFLVSMTWSFGNGSGFSGGGRVPPLSGLAGKAFASYNPVWVTGSDQIYGSGCDRAKQGGDLGLQTIVCIPLDNGVLELGSSEQIQQNSDLFNKIRFLFHFEGSKDFSGAPNLNSELFSFQLENGCSSTVTDNPNPSYNLNFSTSSSTSARARCGDVLNFSDNVKQSSENLNPNTYSAQIQNDVHHATVMPEKKQGKKRGRKPAHGRDQPLNHVEAERMRREKLNHRFYALRAVVPNVSKMDKTSLLEDAVCYINELKSKAENAESDKNAIQVQLNELKEMVGQRNAVHSVCKYEENASEMKIEVKIMGSDAMVRVESSKSHHPGARLMNALMDLELEVNNASMSVMNDFMIQQANVKMGLRIYKQEELRDVLISEIS</sequence>
<dbReference type="PANTHER" id="PTHR11514:SF133">
    <property type="entry name" value="TRANSCRIPTION FACTOR BHLH28"/>
    <property type="match status" value="1"/>
</dbReference>
<dbReference type="Proteomes" id="UP000694251">
    <property type="component" value="Chromosome 13"/>
</dbReference>
<dbReference type="Pfam" id="PF00010">
    <property type="entry name" value="HLH"/>
    <property type="match status" value="1"/>
</dbReference>
<keyword evidence="4 6" id="KW-0804">Transcription</keyword>
<feature type="compositionally biased region" description="Basic residues" evidence="8">
    <location>
        <begin position="373"/>
        <end position="382"/>
    </location>
</feature>
<dbReference type="OrthoDB" id="1926382at2759"/>
<evidence type="ECO:0000259" key="9">
    <source>
        <dbReference type="PROSITE" id="PS50888"/>
    </source>
</evidence>
<keyword evidence="3" id="KW-0238">DNA-binding</keyword>
<dbReference type="InterPro" id="IPR045084">
    <property type="entry name" value="AIB/MYC-like"/>
</dbReference>
<evidence type="ECO:0000256" key="7">
    <source>
        <dbReference type="SAM" id="Coils"/>
    </source>
</evidence>
<evidence type="ECO:0000256" key="3">
    <source>
        <dbReference type="ARBA" id="ARBA00023125"/>
    </source>
</evidence>
<accession>A0A8T1XNP2</accession>
<dbReference type="EMBL" id="JAEFBJ010000013">
    <property type="protein sequence ID" value="KAG7536150.1"/>
    <property type="molecule type" value="Genomic_DNA"/>
</dbReference>
<evidence type="ECO:0000256" key="5">
    <source>
        <dbReference type="ARBA" id="ARBA00023242"/>
    </source>
</evidence>
<dbReference type="PANTHER" id="PTHR11514">
    <property type="entry name" value="MYC"/>
    <property type="match status" value="1"/>
</dbReference>
<dbReference type="CDD" id="cd11449">
    <property type="entry name" value="bHLH_AtAIB_like"/>
    <property type="match status" value="1"/>
</dbReference>
<dbReference type="GO" id="GO:0000976">
    <property type="term" value="F:transcription cis-regulatory region binding"/>
    <property type="evidence" value="ECO:0007669"/>
    <property type="project" value="TreeGrafter"/>
</dbReference>
<reference evidence="10 11" key="1">
    <citation type="submission" date="2020-12" db="EMBL/GenBank/DDBJ databases">
        <title>Concerted genomic and epigenomic changes stabilize Arabidopsis allopolyploids.</title>
        <authorList>
            <person name="Chen Z."/>
        </authorList>
    </citation>
    <scope>NUCLEOTIDE SEQUENCE [LARGE SCALE GENOMIC DNA]</scope>
    <source>
        <strain evidence="10">As9502</strain>
        <tissue evidence="10">Leaf</tissue>
    </source>
</reference>
<dbReference type="InterPro" id="IPR025610">
    <property type="entry name" value="MYC/MYB_N"/>
</dbReference>
<dbReference type="AlphaFoldDB" id="A0A8T1XNP2"/>